<gene>
    <name evidence="9" type="primary">rplF</name>
    <name evidence="9" type="ORF">NCTC10119_00586</name>
</gene>
<dbReference type="PANTHER" id="PTHR11655">
    <property type="entry name" value="60S/50S RIBOSOMAL PROTEIN L6/L9"/>
    <property type="match status" value="1"/>
</dbReference>
<dbReference type="InterPro" id="IPR002358">
    <property type="entry name" value="Ribosomal_uL6_CS"/>
</dbReference>
<comment type="similarity">
    <text evidence="1 6">Belongs to the universal ribosomal protein uL6 family.</text>
</comment>
<comment type="function">
    <text evidence="7">This protein binds to the 23S rRNA, and is important in its secondary structure. It is located near the subunit interface in the base of the L7/L12 stalk, and near the tRNA binding site of the peptidyltransferase center.</text>
</comment>
<organism evidence="9 10">
    <name type="scientific">Mycoplasmoides pneumoniae</name>
    <name type="common">Mycoplasma pneumoniae</name>
    <dbReference type="NCBI Taxonomy" id="2104"/>
    <lineage>
        <taxon>Bacteria</taxon>
        <taxon>Bacillati</taxon>
        <taxon>Mycoplasmatota</taxon>
        <taxon>Mycoplasmoidales</taxon>
        <taxon>Mycoplasmoidaceae</taxon>
        <taxon>Mycoplasmoides</taxon>
    </lineage>
</organism>
<dbReference type="Proteomes" id="UP000289557">
    <property type="component" value="Chromosome"/>
</dbReference>
<keyword evidence="3 6" id="KW-0687">Ribonucleoprotein</keyword>
<sequence>MGQIELKLPPNLPLKFELKDNNLQITRNNELKQSKIFHGTYNALITNAIIGVTQGFEKKLRLVGVGYRANVEGETLNLQLGYSHPIKEKIPKGLTVKVEKNTEITISGISKELVGQFATEVRKWRKPEPYKGKGVLYFDEVIVRKAGKTAEGKK</sequence>
<dbReference type="PROSITE" id="PS00525">
    <property type="entry name" value="RIBOSOMAL_L6_1"/>
    <property type="match status" value="1"/>
</dbReference>
<dbReference type="InterPro" id="IPR020040">
    <property type="entry name" value="Ribosomal_uL6_a/b-dom"/>
</dbReference>
<dbReference type="InterPro" id="IPR019906">
    <property type="entry name" value="Ribosomal_uL6_bac-type"/>
</dbReference>
<reference evidence="9 10" key="1">
    <citation type="submission" date="2019-01" db="EMBL/GenBank/DDBJ databases">
        <authorList>
            <consortium name="Pathogen Informatics"/>
        </authorList>
    </citation>
    <scope>NUCLEOTIDE SEQUENCE [LARGE SCALE GENOMIC DNA]</scope>
    <source>
        <strain evidence="9 10">NCTC10119</strain>
    </source>
</reference>
<evidence type="ECO:0000256" key="3">
    <source>
        <dbReference type="ARBA" id="ARBA00023274"/>
    </source>
</evidence>
<dbReference type="PIRSF" id="PIRSF002162">
    <property type="entry name" value="Ribosomal_L6"/>
    <property type="match status" value="1"/>
</dbReference>
<name>A0AB38W850_MYCPM</name>
<keyword evidence="7" id="KW-0699">rRNA-binding</keyword>
<dbReference type="GO" id="GO:0002181">
    <property type="term" value="P:cytoplasmic translation"/>
    <property type="evidence" value="ECO:0007669"/>
    <property type="project" value="TreeGrafter"/>
</dbReference>
<dbReference type="InterPro" id="IPR000702">
    <property type="entry name" value="Ribosomal_uL6-like"/>
</dbReference>
<evidence type="ECO:0000313" key="9">
    <source>
        <dbReference type="EMBL" id="VEU57313.1"/>
    </source>
</evidence>
<dbReference type="GO" id="GO:0003735">
    <property type="term" value="F:structural constituent of ribosome"/>
    <property type="evidence" value="ECO:0007669"/>
    <property type="project" value="UniProtKB-UniRule"/>
</dbReference>
<dbReference type="GO" id="GO:0019843">
    <property type="term" value="F:rRNA binding"/>
    <property type="evidence" value="ECO:0007669"/>
    <property type="project" value="UniProtKB-UniRule"/>
</dbReference>
<dbReference type="EMBL" id="LR214945">
    <property type="protein sequence ID" value="VEU57313.1"/>
    <property type="molecule type" value="Genomic_DNA"/>
</dbReference>
<evidence type="ECO:0000259" key="8">
    <source>
        <dbReference type="Pfam" id="PF00347"/>
    </source>
</evidence>
<dbReference type="GO" id="GO:0022625">
    <property type="term" value="C:cytosolic large ribosomal subunit"/>
    <property type="evidence" value="ECO:0007669"/>
    <property type="project" value="UniProtKB-UniRule"/>
</dbReference>
<dbReference type="PANTHER" id="PTHR11655:SF14">
    <property type="entry name" value="LARGE RIBOSOMAL SUBUNIT PROTEIN UL6M"/>
    <property type="match status" value="1"/>
</dbReference>
<evidence type="ECO:0000256" key="2">
    <source>
        <dbReference type="ARBA" id="ARBA00022980"/>
    </source>
</evidence>
<dbReference type="AlphaFoldDB" id="A0AB38W850"/>
<accession>A0AB38W850</accession>
<evidence type="ECO:0000256" key="4">
    <source>
        <dbReference type="ARBA" id="ARBA00035454"/>
    </source>
</evidence>
<keyword evidence="7" id="KW-0694">RNA-binding</keyword>
<dbReference type="PRINTS" id="PR00059">
    <property type="entry name" value="RIBOSOMALL6"/>
</dbReference>
<dbReference type="Gene3D" id="3.90.930.12">
    <property type="entry name" value="Ribosomal protein L6, alpha-beta domain"/>
    <property type="match status" value="2"/>
</dbReference>
<feature type="domain" description="Large ribosomal subunit protein uL6 alpha-beta" evidence="8">
    <location>
        <begin position="63"/>
        <end position="137"/>
    </location>
</feature>
<evidence type="ECO:0000256" key="5">
    <source>
        <dbReference type="NCBIfam" id="TIGR03654"/>
    </source>
</evidence>
<evidence type="ECO:0000256" key="6">
    <source>
        <dbReference type="RuleBase" id="RU003869"/>
    </source>
</evidence>
<evidence type="ECO:0000313" key="10">
    <source>
        <dbReference type="Proteomes" id="UP000289557"/>
    </source>
</evidence>
<keyword evidence="2 6" id="KW-0689">Ribosomal protein</keyword>
<dbReference type="FunFam" id="3.90.930.12:FF:000001">
    <property type="entry name" value="50S ribosomal protein L6"/>
    <property type="match status" value="1"/>
</dbReference>
<proteinExistence type="inferred from homology"/>
<protein>
    <recommendedName>
        <fullName evidence="4 5">50S ribosomal protein L6</fullName>
    </recommendedName>
</protein>
<dbReference type="Pfam" id="PF00347">
    <property type="entry name" value="Ribosomal_L6"/>
    <property type="match status" value="1"/>
</dbReference>
<evidence type="ECO:0000256" key="7">
    <source>
        <dbReference type="RuleBase" id="RU003870"/>
    </source>
</evidence>
<evidence type="ECO:0000256" key="1">
    <source>
        <dbReference type="ARBA" id="ARBA00009356"/>
    </source>
</evidence>
<dbReference type="NCBIfam" id="TIGR03654">
    <property type="entry name" value="L6_bact"/>
    <property type="match status" value="1"/>
</dbReference>
<dbReference type="InterPro" id="IPR036789">
    <property type="entry name" value="Ribosomal_uL6-like_a/b-dom_sf"/>
</dbReference>
<dbReference type="SUPFAM" id="SSF56053">
    <property type="entry name" value="Ribosomal protein L6"/>
    <property type="match status" value="2"/>
</dbReference>